<organism evidence="1 2">
    <name type="scientific">Acinetobacter pittii</name>
    <name type="common">Acinetobacter genomosp. 3</name>
    <dbReference type="NCBI Taxonomy" id="48296"/>
    <lineage>
        <taxon>Bacteria</taxon>
        <taxon>Pseudomonadati</taxon>
        <taxon>Pseudomonadota</taxon>
        <taxon>Gammaproteobacteria</taxon>
        <taxon>Moraxellales</taxon>
        <taxon>Moraxellaceae</taxon>
        <taxon>Acinetobacter</taxon>
        <taxon>Acinetobacter calcoaceticus/baumannii complex</taxon>
    </lineage>
</organism>
<dbReference type="Proteomes" id="UP000501692">
    <property type="component" value="Plasmid pA1254_1"/>
</dbReference>
<gene>
    <name evidence="1" type="ORF">G8E09_19375</name>
</gene>
<dbReference type="RefSeq" id="WP_167564460.1">
    <property type="nucleotide sequence ID" value="NZ_CP049807.1"/>
</dbReference>
<evidence type="ECO:0000313" key="1">
    <source>
        <dbReference type="EMBL" id="QIT19974.1"/>
    </source>
</evidence>
<sequence length="144" mass="15908">MAVNQEKSYPSEEAINELKNNSITTVNSKEELFNLSIQTMDKAALIKNQATGALYFYDATKANENDGFYILNGWTLIGYQDKIIATLAGLKGDGTNEYLLLNKILNTCSKKNIALDLAGLTIHTSNLIASGNLKICRTWRITTL</sequence>
<accession>A0A6H0G065</accession>
<dbReference type="EMBL" id="CP049807">
    <property type="protein sequence ID" value="QIT19974.1"/>
    <property type="molecule type" value="Genomic_DNA"/>
</dbReference>
<proteinExistence type="predicted"/>
<name>A0A6H0G065_ACIPI</name>
<protein>
    <submittedName>
        <fullName evidence="1">Uncharacterized protein</fullName>
    </submittedName>
</protein>
<evidence type="ECO:0000313" key="2">
    <source>
        <dbReference type="Proteomes" id="UP000501692"/>
    </source>
</evidence>
<geneLocation type="plasmid" evidence="2">
    <name>pa1254_1</name>
</geneLocation>
<keyword evidence="1" id="KW-0614">Plasmid</keyword>
<reference evidence="1 2" key="1">
    <citation type="submission" date="2020-03" db="EMBL/GenBank/DDBJ databases">
        <authorList>
            <person name="Zhang L."/>
            <person name="Han X."/>
            <person name="Chen Y."/>
            <person name="Yu Y."/>
        </authorList>
    </citation>
    <scope>NUCLEOTIDE SEQUENCE [LARGE SCALE GENOMIC DNA]</scope>
    <source>
        <strain evidence="1 2">A1254</strain>
        <plasmid evidence="2">pa1254_1</plasmid>
    </source>
</reference>
<dbReference type="AlphaFoldDB" id="A0A6H0G065"/>